<dbReference type="Proteomes" id="UP000887222">
    <property type="component" value="Unassembled WGS sequence"/>
</dbReference>
<protein>
    <recommendedName>
        <fullName evidence="5">DUF4124 domain-containing protein</fullName>
    </recommendedName>
</protein>
<accession>A0ABQ4PYS9</accession>
<reference evidence="3 4" key="1">
    <citation type="journal article" date="2022" name="Int. J. Syst. Evol. Microbiol.">
        <title>Noviherbaspirillum aridicola sp. nov., isolated from an arid soil in Pakistan.</title>
        <authorList>
            <person name="Khan I.U."/>
            <person name="Saqib M."/>
            <person name="Amin A."/>
            <person name="Hussain F."/>
            <person name="Li L."/>
            <person name="Liu Y.H."/>
            <person name="Fang B.Z."/>
            <person name="Ahmed I."/>
            <person name="Li W.J."/>
        </authorList>
    </citation>
    <scope>NUCLEOTIDE SEQUENCE [LARGE SCALE GENOMIC DNA]</scope>
    <source>
        <strain evidence="3 4">NCCP-691</strain>
    </source>
</reference>
<keyword evidence="2" id="KW-0732">Signal</keyword>
<dbReference type="RefSeq" id="WP_220806247.1">
    <property type="nucleotide sequence ID" value="NZ_BPMK01000001.1"/>
</dbReference>
<keyword evidence="4" id="KW-1185">Reference proteome</keyword>
<sequence>MKPIVSAALLAAHIPLLSPPALAHDSATVYRQITRDGRVLYSDKLQQGAKLDEKIAVLPPQKGNLWSTQPPDRVAAPPRVESTPIDRLTRIPPPGRMKSSADAEADVIRAEMLLEDARRKQRIGAEPLPGERTGNLHGGSRLNEAYADRQRRLAEQVAQAEDFLRRMVAERDMLLSRR</sequence>
<evidence type="ECO:0000256" key="2">
    <source>
        <dbReference type="SAM" id="SignalP"/>
    </source>
</evidence>
<name>A0ABQ4PYS9_9BURK</name>
<feature type="signal peptide" evidence="2">
    <location>
        <begin position="1"/>
        <end position="23"/>
    </location>
</feature>
<gene>
    <name evidence="3" type="ORF">NCCP691_00700</name>
</gene>
<evidence type="ECO:0000313" key="4">
    <source>
        <dbReference type="Proteomes" id="UP000887222"/>
    </source>
</evidence>
<evidence type="ECO:0000256" key="1">
    <source>
        <dbReference type="SAM" id="MobiDB-lite"/>
    </source>
</evidence>
<evidence type="ECO:0000313" key="3">
    <source>
        <dbReference type="EMBL" id="GIZ50056.1"/>
    </source>
</evidence>
<proteinExistence type="predicted"/>
<feature type="chain" id="PRO_5046102633" description="DUF4124 domain-containing protein" evidence="2">
    <location>
        <begin position="24"/>
        <end position="178"/>
    </location>
</feature>
<dbReference type="EMBL" id="BPMK01000001">
    <property type="protein sequence ID" value="GIZ50056.1"/>
    <property type="molecule type" value="Genomic_DNA"/>
</dbReference>
<feature type="region of interest" description="Disordered" evidence="1">
    <location>
        <begin position="120"/>
        <end position="140"/>
    </location>
</feature>
<evidence type="ECO:0008006" key="5">
    <source>
        <dbReference type="Google" id="ProtNLM"/>
    </source>
</evidence>
<comment type="caution">
    <text evidence="3">The sequence shown here is derived from an EMBL/GenBank/DDBJ whole genome shotgun (WGS) entry which is preliminary data.</text>
</comment>
<organism evidence="3 4">
    <name type="scientific">Noviherbaspirillum aridicola</name>
    <dbReference type="NCBI Taxonomy" id="2849687"/>
    <lineage>
        <taxon>Bacteria</taxon>
        <taxon>Pseudomonadati</taxon>
        <taxon>Pseudomonadota</taxon>
        <taxon>Betaproteobacteria</taxon>
        <taxon>Burkholderiales</taxon>
        <taxon>Oxalobacteraceae</taxon>
        <taxon>Noviherbaspirillum</taxon>
    </lineage>
</organism>